<dbReference type="InterPro" id="IPR050708">
    <property type="entry name" value="T6SS_VgrG/RHS"/>
</dbReference>
<keyword evidence="5" id="KW-1185">Reference proteome</keyword>
<feature type="domain" description="Teneurin-like YD-shell" evidence="3">
    <location>
        <begin position="904"/>
        <end position="1204"/>
    </location>
</feature>
<dbReference type="NCBIfam" id="TIGR01643">
    <property type="entry name" value="YD_repeat_2x"/>
    <property type="match status" value="4"/>
</dbReference>
<dbReference type="PANTHER" id="PTHR32305">
    <property type="match status" value="1"/>
</dbReference>
<proteinExistence type="predicted"/>
<evidence type="ECO:0000313" key="5">
    <source>
        <dbReference type="Proteomes" id="UP000306918"/>
    </source>
</evidence>
<dbReference type="NCBIfam" id="TIGR03696">
    <property type="entry name" value="Rhs_assc_core"/>
    <property type="match status" value="1"/>
</dbReference>
<name>A0A4S8HYY6_9BACT</name>
<dbReference type="Proteomes" id="UP000306918">
    <property type="component" value="Unassembled WGS sequence"/>
</dbReference>
<dbReference type="InterPro" id="IPR056823">
    <property type="entry name" value="TEN-like_YD-shell"/>
</dbReference>
<feature type="domain" description="Teneurin-like YD-shell" evidence="3">
    <location>
        <begin position="466"/>
        <end position="652"/>
    </location>
</feature>
<feature type="domain" description="Teneurin-like YD-shell" evidence="3">
    <location>
        <begin position="662"/>
        <end position="813"/>
    </location>
</feature>
<dbReference type="CDD" id="cd14740">
    <property type="entry name" value="PAAR_4"/>
    <property type="match status" value="1"/>
</dbReference>
<sequence length="1369" mass="156172">MYVANTHLKPVIGIDIHFVNLPFPFVPLPHPYIGLVIDPFDYLPFIGATVKVNHVPRGNTDTAGMIITFVHIPFGAGFTLIPMIGHDSQNFFGSKKVHVDGAPMSGAGYMLMTCNDIGLPLSFRPGKKFKPIPSLYLPTSFCIPLQWGKPVMVGGPLVPNFSLMALLKAFAFGSFLKIFGKAGGKMLKALNHKVLKKSAATQKLSNRLCKMGFEPVDLITGRVNYECVDFELPGPVPVKWVRTWDSDSSITGPLGHGVQLSYDRCVQLWSQEECLSVTMADGRQVVFPLLYLGENFYHPQEKILLHRKQNGHFLLEDYNESLYYHFNHETQANTWHLSYIENYSGNRIQLHYTDKHLNAITDSAGRLLLFKLDKQHRIIQAEVKHRGLQQTLVSYTYNEEGDLVTITDALDQSTSIEYRYHLMIKKTDRNGQSYYWEYDSKRRCIHTWGDGGVLEGFIQYKKGYNIVINSLDENSIYYYDENNLCVRQVDHYGNQTYTEYTDTFDLYREIDEEGNITGYAYDEYSRLKEKTLPDGTRIQFNYNEHNQPTLIVNADGSSKTFGYDAMRRLRFVNHPNGKTIAYEYNAAGRLAAIIESGNRKTIMAYDEDDNLQSVQLPDNATASWKYDALGRCIQATNVTGETRRFEYDPLNRVRKLYLPDGNKINLSYNAYEEVTHAADKHHNVQFEYTPLGNVKIRRQHNTELRFIYDTEERLRAIVNEAGRHYSFGYNKRGEIISETRFDGLQRQYERDAAGKVIKTLGSDGSYKQFKYDANGRVIRKEYHDGSWEIFNYDKNGNLKEAINEHSTVRFSYNKLGFIEKEEQNGYIVQNTYNKWGSRIRVNSSLGADIQLQRNVLELVTDIQAAVSSPGESEAASWQAHIKYDKAGRETARLLPGKLTSEWQYDRAGKPAAHKVSRDEVVQSWKKYTWNANDRLTDVFDALSQGNTGFKHDAWGNLVFAQYADNSIVQRATDATGNVYTTKERSDRKYSAAGALLESDQFIYKYDNEGNLISKTDKTTNKKTRYVWYANGMLKKVLRPDGKSVEFTYDALGRRIEKRYGGKITRWIWNGNVPLHEWSYAENEKPVAVVDEWGELKYDKEEPKENIITWVFNADSFVPAAKIENNETFSIISDHLGTPCEAYNETGKRVWELVLDIYGRARVVNGEKNFIPFRYQGQYADEETGLHYNRFRYYSPEEGTFIAQDPIGLQGGLALYAYVNDPNAWVDILGLTPGAPATTWNAFQSQTTGWFGSRQEAAVGWKVYKESSQSVEELAIGRLPDTEAAEQIGMRRLNTKGWTPAVNDAWVQGGIDANKTFYLASDNVDANRTNPPGSKFPKTVFDRELNQLDAAKYKQDGNYMKPPAAACSKP</sequence>
<organism evidence="4 5">
    <name type="scientific">Niastella caeni</name>
    <dbReference type="NCBI Taxonomy" id="2569763"/>
    <lineage>
        <taxon>Bacteria</taxon>
        <taxon>Pseudomonadati</taxon>
        <taxon>Bacteroidota</taxon>
        <taxon>Chitinophagia</taxon>
        <taxon>Chitinophagales</taxon>
        <taxon>Chitinophagaceae</taxon>
        <taxon>Niastella</taxon>
    </lineage>
</organism>
<dbReference type="InterPro" id="IPR045351">
    <property type="entry name" value="DUF6531"/>
</dbReference>
<feature type="domain" description="DUF6531" evidence="2">
    <location>
        <begin position="214"/>
        <end position="287"/>
    </location>
</feature>
<evidence type="ECO:0000259" key="2">
    <source>
        <dbReference type="Pfam" id="PF20148"/>
    </source>
</evidence>
<evidence type="ECO:0000256" key="1">
    <source>
        <dbReference type="ARBA" id="ARBA00022737"/>
    </source>
</evidence>
<gene>
    <name evidence="4" type="ORF">FAM09_17495</name>
</gene>
<accession>A0A4S8HYY6</accession>
<dbReference type="EMBL" id="STFF01000004">
    <property type="protein sequence ID" value="THU38462.1"/>
    <property type="molecule type" value="Genomic_DNA"/>
</dbReference>
<dbReference type="Pfam" id="PF25023">
    <property type="entry name" value="TEN_YD-shell"/>
    <property type="match status" value="3"/>
</dbReference>
<dbReference type="Gene3D" id="2.180.10.10">
    <property type="entry name" value="RHS repeat-associated core"/>
    <property type="match status" value="3"/>
</dbReference>
<reference evidence="4 5" key="1">
    <citation type="submission" date="2019-04" db="EMBL/GenBank/DDBJ databases">
        <title>Niastella caeni sp. nov., isolated from activated sludge.</title>
        <authorList>
            <person name="Sheng M."/>
        </authorList>
    </citation>
    <scope>NUCLEOTIDE SEQUENCE [LARGE SCALE GENOMIC DNA]</scope>
    <source>
        <strain evidence="4 5">HX-2-15</strain>
    </source>
</reference>
<protein>
    <submittedName>
        <fullName evidence="4">Type IV secretion protein Rhs</fullName>
    </submittedName>
</protein>
<dbReference type="PANTHER" id="PTHR32305:SF15">
    <property type="entry name" value="PROTEIN RHSA-RELATED"/>
    <property type="match status" value="1"/>
</dbReference>
<comment type="caution">
    <text evidence="4">The sequence shown here is derived from an EMBL/GenBank/DDBJ whole genome shotgun (WGS) entry which is preliminary data.</text>
</comment>
<dbReference type="OrthoDB" id="9765204at2"/>
<dbReference type="Pfam" id="PF20148">
    <property type="entry name" value="DUF6531"/>
    <property type="match status" value="1"/>
</dbReference>
<evidence type="ECO:0000313" key="4">
    <source>
        <dbReference type="EMBL" id="THU38462.1"/>
    </source>
</evidence>
<dbReference type="InterPro" id="IPR006530">
    <property type="entry name" value="YD"/>
</dbReference>
<evidence type="ECO:0000259" key="3">
    <source>
        <dbReference type="Pfam" id="PF25023"/>
    </source>
</evidence>
<dbReference type="InterPro" id="IPR022385">
    <property type="entry name" value="Rhs_assc_core"/>
</dbReference>
<keyword evidence="1" id="KW-0677">Repeat</keyword>
<dbReference type="RefSeq" id="WP_136578416.1">
    <property type="nucleotide sequence ID" value="NZ_STFF01000004.1"/>
</dbReference>